<dbReference type="InterPro" id="IPR020013">
    <property type="entry name" value="Flagellar_FlgE/F/G"/>
</dbReference>
<dbReference type="Proteomes" id="UP000825179">
    <property type="component" value="Chromosome"/>
</dbReference>
<feature type="domain" description="Flagellar hook protein FlgE/F/G-like D1" evidence="6">
    <location>
        <begin position="122"/>
        <end position="182"/>
    </location>
</feature>
<dbReference type="Proteomes" id="UP000010716">
    <property type="component" value="Unassembled WGS sequence"/>
</dbReference>
<dbReference type="eggNOG" id="COG4786">
    <property type="taxonomic scope" value="Bacteria"/>
</dbReference>
<protein>
    <submittedName>
        <fullName evidence="7">Flagellar hook-basal body protein</fullName>
    </submittedName>
</protein>
<dbReference type="PANTHER" id="PTHR30435">
    <property type="entry name" value="FLAGELLAR PROTEIN"/>
    <property type="match status" value="1"/>
</dbReference>
<keyword evidence="10" id="KW-1185">Reference proteome</keyword>
<evidence type="ECO:0000256" key="1">
    <source>
        <dbReference type="ARBA" id="ARBA00009677"/>
    </source>
</evidence>
<dbReference type="InterPro" id="IPR053967">
    <property type="entry name" value="LlgE_F_G-like_D1"/>
</dbReference>
<dbReference type="OrthoDB" id="9800375at2"/>
<comment type="similarity">
    <text evidence="1 2">Belongs to the flagella basal body rod proteins family.</text>
</comment>
<dbReference type="InterPro" id="IPR037925">
    <property type="entry name" value="FlgE/F/G-like"/>
</dbReference>
<accession>F5LA49</accession>
<evidence type="ECO:0000256" key="2">
    <source>
        <dbReference type="RuleBase" id="RU362116"/>
    </source>
</evidence>
<reference evidence="7 9" key="1">
    <citation type="journal article" date="2011" name="J. Bacteriol.">
        <title>Draft genome sequence of the thermoalkaliphilic Caldalkalibacillus thermarum strain TA2.A1.</title>
        <authorList>
            <person name="Kalamorz F."/>
            <person name="Keis S."/>
            <person name="McMillan D.G."/>
            <person name="Olsson K."/>
            <person name="Stanton J.A."/>
            <person name="Stockwell P."/>
            <person name="Black M.A."/>
            <person name="Klingeman D.M."/>
            <person name="Land M.L."/>
            <person name="Han C.S."/>
            <person name="Martin S.L."/>
            <person name="Becher S.A."/>
            <person name="Peddie C.J."/>
            <person name="Morgan H.W."/>
            <person name="Matthies D."/>
            <person name="Preiss L."/>
            <person name="Meier T."/>
            <person name="Brown S.D."/>
            <person name="Cook G.M."/>
        </authorList>
    </citation>
    <scope>NUCLEOTIDE SEQUENCE [LARGE SCALE GENOMIC DNA]</scope>
    <source>
        <strain evidence="7 9">TA2.A1</strain>
    </source>
</reference>
<dbReference type="Pfam" id="PF06429">
    <property type="entry name" value="Flg_bbr_C"/>
    <property type="match status" value="1"/>
</dbReference>
<evidence type="ECO:0000313" key="7">
    <source>
        <dbReference type="EMBL" id="EGL81769.1"/>
    </source>
</evidence>
<feature type="domain" description="Flagellar basal body rod protein N-terminal" evidence="4">
    <location>
        <begin position="5"/>
        <end position="35"/>
    </location>
</feature>
<dbReference type="AlphaFoldDB" id="F5LA49"/>
<evidence type="ECO:0000313" key="8">
    <source>
        <dbReference type="EMBL" id="QZT34144.1"/>
    </source>
</evidence>
<keyword evidence="7" id="KW-0282">Flagellum</keyword>
<dbReference type="PANTHER" id="PTHR30435:SF19">
    <property type="entry name" value="FLAGELLAR BASAL-BODY ROD PROTEIN FLGG"/>
    <property type="match status" value="1"/>
</dbReference>
<dbReference type="EMBL" id="AFCE01000162">
    <property type="protein sequence ID" value="EGL81769.1"/>
    <property type="molecule type" value="Genomic_DNA"/>
</dbReference>
<dbReference type="Pfam" id="PF00460">
    <property type="entry name" value="Flg_bb_rod"/>
    <property type="match status" value="1"/>
</dbReference>
<dbReference type="GO" id="GO:0009425">
    <property type="term" value="C:bacterial-type flagellum basal body"/>
    <property type="evidence" value="ECO:0007669"/>
    <property type="project" value="UniProtKB-SubCell"/>
</dbReference>
<dbReference type="EMBL" id="CP082237">
    <property type="protein sequence ID" value="QZT34144.1"/>
    <property type="molecule type" value="Genomic_DNA"/>
</dbReference>
<name>F5LA49_CALTT</name>
<comment type="subcellular location">
    <subcellularLocation>
        <location evidence="2">Bacterial flagellum basal body</location>
    </subcellularLocation>
</comment>
<feature type="region of interest" description="Disordered" evidence="3">
    <location>
        <begin position="52"/>
        <end position="75"/>
    </location>
</feature>
<reference evidence="8 10" key="2">
    <citation type="journal article" date="2020" name="Extremophiles">
        <title>Genomic analysis of Caldalkalibacillus thermarum TA2.A1 reveals aerobic alkaliphilic metabolism and evolutionary hallmarks linking alkaliphilic bacteria and plant life.</title>
        <authorList>
            <person name="de Jong S.I."/>
            <person name="van den Broek M.A."/>
            <person name="Merkel A.Y."/>
            <person name="de la Torre Cortes P."/>
            <person name="Kalamorz F."/>
            <person name="Cook G.M."/>
            <person name="van Loosdrecht M.C.M."/>
            <person name="McMillan D.G.G."/>
        </authorList>
    </citation>
    <scope>NUCLEOTIDE SEQUENCE [LARGE SCALE GENOMIC DNA]</scope>
    <source>
        <strain evidence="8 10">TA2.A1</strain>
    </source>
</reference>
<evidence type="ECO:0000259" key="4">
    <source>
        <dbReference type="Pfam" id="PF00460"/>
    </source>
</evidence>
<sequence length="308" mass="34194">MFKGIYSAASGMIAADRVQEILSHNLANAQTPGFKQDRAAVRSFPEMLLQRLEASPSSRAGRSQPGRGGRLETPIGTLHTGVYMQESIPRFGQGPLQETGRALDVAIVDQYLPPNPETGRRGHLFFAVQAGDGEIRYTRNGQFVLDQDGYLVTPEGYYVLDETLNPIYAGHDRLVITEDGRVLLDPQVAGGAPADVNPEPRLWLGYTEHPERLIREGHGLWRWPEGEGEEPFAEPQLAANVPFLTDPANPGGIPFALKQGFLEQSNVDVTQTMTQMLMQYRLYEANQKVLQTYDRNMELAANQIGKLY</sequence>
<gene>
    <name evidence="7" type="ORF">CathTA2_2784</name>
    <name evidence="8" type="ORF">HUR95_01605</name>
</gene>
<evidence type="ECO:0000313" key="10">
    <source>
        <dbReference type="Proteomes" id="UP000825179"/>
    </source>
</evidence>
<dbReference type="InterPro" id="IPR010930">
    <property type="entry name" value="Flg_bb/hook_C_dom"/>
</dbReference>
<organism evidence="7 9">
    <name type="scientific">Caldalkalibacillus thermarum (strain TA2.A1)</name>
    <dbReference type="NCBI Taxonomy" id="986075"/>
    <lineage>
        <taxon>Bacteria</taxon>
        <taxon>Bacillati</taxon>
        <taxon>Bacillota</taxon>
        <taxon>Bacilli</taxon>
        <taxon>Bacillales</taxon>
        <taxon>Bacillaceae</taxon>
        <taxon>Caldalkalibacillus</taxon>
    </lineage>
</organism>
<evidence type="ECO:0000256" key="3">
    <source>
        <dbReference type="SAM" id="MobiDB-lite"/>
    </source>
</evidence>
<keyword evidence="2" id="KW-0975">Bacterial flagellum</keyword>
<keyword evidence="7" id="KW-0966">Cell projection</keyword>
<keyword evidence="7" id="KW-0969">Cilium</keyword>
<dbReference type="InterPro" id="IPR001444">
    <property type="entry name" value="Flag_bb_rod_N"/>
</dbReference>
<proteinExistence type="inferred from homology"/>
<dbReference type="NCBIfam" id="TIGR03506">
    <property type="entry name" value="FlgEFG_subfam"/>
    <property type="match status" value="1"/>
</dbReference>
<reference evidence="8" key="3">
    <citation type="submission" date="2021-08" db="EMBL/GenBank/DDBJ databases">
        <authorList>
            <person name="de Jong S."/>
            <person name="van den Broek M."/>
            <person name="Merkel A."/>
            <person name="de la Torre Cortes P."/>
            <person name="Kalamorz F."/>
            <person name="Cook G."/>
            <person name="van Loosdrecht M."/>
            <person name="McMillan D."/>
        </authorList>
    </citation>
    <scope>NUCLEOTIDE SEQUENCE</scope>
    <source>
        <strain evidence="8">TA2.A1</strain>
    </source>
</reference>
<dbReference type="Pfam" id="PF22692">
    <property type="entry name" value="LlgE_F_G_D1"/>
    <property type="match status" value="1"/>
</dbReference>
<dbReference type="RefSeq" id="WP_007506114.1">
    <property type="nucleotide sequence ID" value="NZ_AFCE01000162.1"/>
</dbReference>
<dbReference type="GO" id="GO:0071978">
    <property type="term" value="P:bacterial-type flagellum-dependent swarming motility"/>
    <property type="evidence" value="ECO:0007669"/>
    <property type="project" value="TreeGrafter"/>
</dbReference>
<evidence type="ECO:0000259" key="5">
    <source>
        <dbReference type="Pfam" id="PF06429"/>
    </source>
</evidence>
<feature type="domain" description="Flagellar basal-body/hook protein C-terminal" evidence="5">
    <location>
        <begin position="258"/>
        <end position="301"/>
    </location>
</feature>
<dbReference type="SUPFAM" id="SSF117143">
    <property type="entry name" value="Flagellar hook protein flgE"/>
    <property type="match status" value="1"/>
</dbReference>
<evidence type="ECO:0000313" key="9">
    <source>
        <dbReference type="Proteomes" id="UP000010716"/>
    </source>
</evidence>
<dbReference type="KEGG" id="cthu:HUR95_01605"/>
<evidence type="ECO:0000259" key="6">
    <source>
        <dbReference type="Pfam" id="PF22692"/>
    </source>
</evidence>